<dbReference type="SUPFAM" id="SSF57492">
    <property type="entry name" value="Trefoil"/>
    <property type="match status" value="1"/>
</dbReference>
<evidence type="ECO:0000313" key="12">
    <source>
        <dbReference type="Proteomes" id="UP000564407"/>
    </source>
</evidence>
<dbReference type="PANTHER" id="PTHR22762">
    <property type="entry name" value="ALPHA-GLUCOSIDASE"/>
    <property type="match status" value="1"/>
</dbReference>
<proteinExistence type="inferred from homology"/>
<keyword evidence="3 9" id="KW-0472">Membrane</keyword>
<comment type="similarity">
    <text evidence="2 7">Belongs to the glycosyl hydrolase 31 family.</text>
</comment>
<evidence type="ECO:0000256" key="4">
    <source>
        <dbReference type="ARBA" id="ARBA00023157"/>
    </source>
</evidence>
<keyword evidence="7" id="KW-0378">Hydrolase</keyword>
<evidence type="ECO:0000256" key="7">
    <source>
        <dbReference type="RuleBase" id="RU361185"/>
    </source>
</evidence>
<evidence type="ECO:0000256" key="9">
    <source>
        <dbReference type="SAM" id="Phobius"/>
    </source>
</evidence>
<keyword evidence="9" id="KW-0812">Transmembrane</keyword>
<sequence>MKSYQKLKTTQAACRLEEEGAAPVPTGHGKLAPWLVGTGLLLCSVLLSTITVWVLRQVSGGWLGPTPPPKCLLVPESHRFDCYPEWRQVVTQELCESRGCCFIPSPLLEDGRQGVPWCFYPPDFPSYSLESLNRTALGMAGLLVRREKAYYPRDIEKLRLEVEFETDTRLHIKITDEANPRYEVPLDVPRVKKRAENPIYSVNFSWDPFGVLLQRKATGTVLLNTTVAPLIFADQFLQISTSLPSKFLYGLGEHCGSLLHSLDWNTLTLWARDAAPEGSFNLYGAHPFYLLMEEGGDAHGVFLLNSNAMEVALQPTPGLTWRTIGGVLDFYIFLGPSPSMVIQQYQQVIGFPAMPPLWGLGFHLCRWGYRSSNDTWQTVRAMRNYQIPQDVQWNDIDYMDGYRDFTLDSQKFASLPSLVEDLHKHGQRYVIILDPGISSTSPNGSYWPFDEGLRRGLFLNTSQGQPLIGKVWPGFTAFADFSNPDTHQWWLENLQHFHAHVPFDGLWIDMNEPSNFVDGSEHGCPPGELDNPPYTPGKWGDEI</sequence>
<feature type="non-terminal residue" evidence="11">
    <location>
        <position position="543"/>
    </location>
</feature>
<dbReference type="CDD" id="cd00111">
    <property type="entry name" value="Trefoil"/>
    <property type="match status" value="1"/>
</dbReference>
<dbReference type="Gene3D" id="3.20.20.80">
    <property type="entry name" value="Glycosidases"/>
    <property type="match status" value="1"/>
</dbReference>
<gene>
    <name evidence="11" type="primary">Gaa_1</name>
    <name evidence="11" type="ORF">MALELE_R05741</name>
</gene>
<dbReference type="Pfam" id="PF13802">
    <property type="entry name" value="Gal_mutarotas_2"/>
    <property type="match status" value="1"/>
</dbReference>
<keyword evidence="4" id="KW-1015">Disulfide bond</keyword>
<dbReference type="InterPro" id="IPR000322">
    <property type="entry name" value="Glyco_hydro_31_TIM"/>
</dbReference>
<dbReference type="SUPFAM" id="SSF74650">
    <property type="entry name" value="Galactose mutarotase-like"/>
    <property type="match status" value="1"/>
</dbReference>
<dbReference type="AlphaFoldDB" id="A0A7K6HA14"/>
<feature type="region of interest" description="Disordered" evidence="8">
    <location>
        <begin position="519"/>
        <end position="543"/>
    </location>
</feature>
<evidence type="ECO:0000256" key="2">
    <source>
        <dbReference type="ARBA" id="ARBA00007806"/>
    </source>
</evidence>
<evidence type="ECO:0000256" key="3">
    <source>
        <dbReference type="ARBA" id="ARBA00023136"/>
    </source>
</evidence>
<dbReference type="InterPro" id="IPR025887">
    <property type="entry name" value="Glyco_hydro_31_N_dom"/>
</dbReference>
<evidence type="ECO:0000256" key="8">
    <source>
        <dbReference type="SAM" id="MobiDB-lite"/>
    </source>
</evidence>
<keyword evidence="5" id="KW-0325">Glycoprotein</keyword>
<organism evidence="11 12">
    <name type="scientific">Malurus elegans</name>
    <name type="common">Red-winged fairywren</name>
    <dbReference type="NCBI Taxonomy" id="720584"/>
    <lineage>
        <taxon>Eukaryota</taxon>
        <taxon>Metazoa</taxon>
        <taxon>Chordata</taxon>
        <taxon>Craniata</taxon>
        <taxon>Vertebrata</taxon>
        <taxon>Euteleostomi</taxon>
        <taxon>Archelosauria</taxon>
        <taxon>Archosauria</taxon>
        <taxon>Dinosauria</taxon>
        <taxon>Saurischia</taxon>
        <taxon>Theropoda</taxon>
        <taxon>Coelurosauria</taxon>
        <taxon>Aves</taxon>
        <taxon>Neognathae</taxon>
        <taxon>Neoaves</taxon>
        <taxon>Telluraves</taxon>
        <taxon>Australaves</taxon>
        <taxon>Passeriformes</taxon>
        <taxon>Meliphagoidea</taxon>
        <taxon>Maluridae</taxon>
        <taxon>Malurus</taxon>
    </lineage>
</organism>
<dbReference type="GO" id="GO:0016020">
    <property type="term" value="C:membrane"/>
    <property type="evidence" value="ECO:0007669"/>
    <property type="project" value="UniProtKB-SubCell"/>
</dbReference>
<keyword evidence="12" id="KW-1185">Reference proteome</keyword>
<dbReference type="PROSITE" id="PS00129">
    <property type="entry name" value="GLYCOSYL_HYDROL_F31_1"/>
    <property type="match status" value="1"/>
</dbReference>
<feature type="domain" description="P-type" evidence="10">
    <location>
        <begin position="69"/>
        <end position="122"/>
    </location>
</feature>
<dbReference type="Gene3D" id="4.10.110.10">
    <property type="entry name" value="Spasmolytic Protein, domain 1"/>
    <property type="match status" value="1"/>
</dbReference>
<dbReference type="GO" id="GO:0004558">
    <property type="term" value="F:alpha-1,4-glucosidase activity"/>
    <property type="evidence" value="ECO:0007669"/>
    <property type="project" value="TreeGrafter"/>
</dbReference>
<dbReference type="GO" id="GO:0030246">
    <property type="term" value="F:carbohydrate binding"/>
    <property type="evidence" value="ECO:0007669"/>
    <property type="project" value="InterPro"/>
</dbReference>
<dbReference type="Gene3D" id="2.60.40.1760">
    <property type="entry name" value="glycosyl hydrolase (family 31)"/>
    <property type="match status" value="1"/>
</dbReference>
<dbReference type="InterPro" id="IPR011013">
    <property type="entry name" value="Gal_mutarotase_sf_dom"/>
</dbReference>
<dbReference type="PROSITE" id="PS51448">
    <property type="entry name" value="P_TREFOIL_2"/>
    <property type="match status" value="1"/>
</dbReference>
<dbReference type="EMBL" id="VZRP01024742">
    <property type="protein sequence ID" value="NWV72348.1"/>
    <property type="molecule type" value="Genomic_DNA"/>
</dbReference>
<feature type="non-terminal residue" evidence="11">
    <location>
        <position position="1"/>
    </location>
</feature>
<dbReference type="GO" id="GO:0005975">
    <property type="term" value="P:carbohydrate metabolic process"/>
    <property type="evidence" value="ECO:0007669"/>
    <property type="project" value="InterPro"/>
</dbReference>
<dbReference type="InterPro" id="IPR000519">
    <property type="entry name" value="P_trefoil_dom"/>
</dbReference>
<dbReference type="CDD" id="cd14752">
    <property type="entry name" value="GH31_N"/>
    <property type="match status" value="1"/>
</dbReference>
<protein>
    <submittedName>
        <fullName evidence="11">LYAG glucosidase</fullName>
    </submittedName>
</protein>
<keyword evidence="9" id="KW-1133">Transmembrane helix</keyword>
<feature type="transmembrane region" description="Helical" evidence="9">
    <location>
        <begin position="34"/>
        <end position="55"/>
    </location>
</feature>
<accession>A0A7K6HA14</accession>
<evidence type="ECO:0000259" key="10">
    <source>
        <dbReference type="PROSITE" id="PS51448"/>
    </source>
</evidence>
<keyword evidence="7" id="KW-0326">Glycosidase</keyword>
<dbReference type="Pfam" id="PF01055">
    <property type="entry name" value="Glyco_hydro_31_2nd"/>
    <property type="match status" value="1"/>
</dbReference>
<evidence type="ECO:0000256" key="1">
    <source>
        <dbReference type="ARBA" id="ARBA00004370"/>
    </source>
</evidence>
<dbReference type="InterPro" id="IPR030458">
    <property type="entry name" value="Glyco_hydro_31_AS"/>
</dbReference>
<comment type="caution">
    <text evidence="11">The sequence shown here is derived from an EMBL/GenBank/DDBJ whole genome shotgun (WGS) entry which is preliminary data.</text>
</comment>
<dbReference type="SMART" id="SM00018">
    <property type="entry name" value="PD"/>
    <property type="match status" value="1"/>
</dbReference>
<name>A0A7K6HA14_9PASS</name>
<reference evidence="11 12" key="1">
    <citation type="submission" date="2019-09" db="EMBL/GenBank/DDBJ databases">
        <title>Bird 10,000 Genomes (B10K) Project - Family phase.</title>
        <authorList>
            <person name="Zhang G."/>
        </authorList>
    </citation>
    <scope>NUCLEOTIDE SEQUENCE [LARGE SCALE GENOMIC DNA]</scope>
    <source>
        <strain evidence="11">B10K-DU-029-44</strain>
        <tissue evidence="11">Heart</tissue>
    </source>
</reference>
<comment type="subcellular location">
    <subcellularLocation>
        <location evidence="1">Membrane</location>
    </subcellularLocation>
</comment>
<dbReference type="Pfam" id="PF00088">
    <property type="entry name" value="Trefoil"/>
    <property type="match status" value="1"/>
</dbReference>
<dbReference type="PANTHER" id="PTHR22762:SF104">
    <property type="entry name" value="P-TYPE DOMAIN-CONTAINING PROTEIN"/>
    <property type="match status" value="1"/>
</dbReference>
<evidence type="ECO:0000313" key="11">
    <source>
        <dbReference type="EMBL" id="NWV72348.1"/>
    </source>
</evidence>
<dbReference type="SUPFAM" id="SSF51445">
    <property type="entry name" value="(Trans)glycosidases"/>
    <property type="match status" value="1"/>
</dbReference>
<dbReference type="Proteomes" id="UP000564407">
    <property type="component" value="Unassembled WGS sequence"/>
</dbReference>
<dbReference type="FunFam" id="2.60.40.1760:FF:000001">
    <property type="entry name" value="Maltase-glucoamylase, intestinal"/>
    <property type="match status" value="1"/>
</dbReference>
<evidence type="ECO:0000256" key="6">
    <source>
        <dbReference type="PROSITE-ProRule" id="PRU00779"/>
    </source>
</evidence>
<comment type="caution">
    <text evidence="6">Lacks conserved residue(s) required for the propagation of feature annotation.</text>
</comment>
<evidence type="ECO:0000256" key="5">
    <source>
        <dbReference type="ARBA" id="ARBA00023180"/>
    </source>
</evidence>
<dbReference type="InterPro" id="IPR044913">
    <property type="entry name" value="P_trefoil_dom_sf"/>
</dbReference>
<dbReference type="InterPro" id="IPR017853">
    <property type="entry name" value="GH"/>
</dbReference>